<dbReference type="AlphaFoldDB" id="A0A220MDQ4"/>
<protein>
    <submittedName>
        <fullName evidence="1">Uncharacterized protein</fullName>
    </submittedName>
</protein>
<dbReference type="Proteomes" id="UP000197781">
    <property type="component" value="Chromosome"/>
</dbReference>
<dbReference type="EMBL" id="CP018145">
    <property type="protein sequence ID" value="ASJ52730.1"/>
    <property type="molecule type" value="Genomic_DNA"/>
</dbReference>
<accession>A0A220MDQ4</accession>
<evidence type="ECO:0000313" key="1">
    <source>
        <dbReference type="EMBL" id="ASJ52730.1"/>
    </source>
</evidence>
<proteinExistence type="predicted"/>
<name>A0A220MDQ4_9BACL</name>
<dbReference type="KEGG" id="bfm:BP422_03665"/>
<dbReference type="RefSeq" id="WP_088906612.1">
    <property type="nucleotide sequence ID" value="NZ_CP018145.1"/>
</dbReference>
<evidence type="ECO:0000313" key="2">
    <source>
        <dbReference type="Proteomes" id="UP000197781"/>
    </source>
</evidence>
<reference evidence="1 2" key="1">
    <citation type="submission" date="2016-11" db="EMBL/GenBank/DDBJ databases">
        <authorList>
            <person name="Jaros S."/>
            <person name="Januszkiewicz K."/>
            <person name="Wedrychowicz H."/>
        </authorList>
    </citation>
    <scope>NUCLEOTIDE SEQUENCE [LARGE SCALE GENOMIC DNA]</scope>
    <source>
        <strain evidence="1 2">NF2</strain>
    </source>
</reference>
<organism evidence="1 2">
    <name type="scientific">Brevibacillus formosus</name>
    <dbReference type="NCBI Taxonomy" id="54913"/>
    <lineage>
        <taxon>Bacteria</taxon>
        <taxon>Bacillati</taxon>
        <taxon>Bacillota</taxon>
        <taxon>Bacilli</taxon>
        <taxon>Bacillales</taxon>
        <taxon>Paenibacillaceae</taxon>
        <taxon>Brevibacillus</taxon>
    </lineage>
</organism>
<sequence>MTEYKIKGQSGSIEQTITLPAESPEQALEDAKKHLPERMHGQLSVSSDDNEYRKLLRRNGYPERVLDQFSDEGCEGECETVGIV</sequence>
<gene>
    <name evidence="1" type="ORF">BP422_03665</name>
</gene>